<keyword evidence="11" id="KW-1185">Reference proteome</keyword>
<evidence type="ECO:0000256" key="3">
    <source>
        <dbReference type="ARBA" id="ARBA00011738"/>
    </source>
</evidence>
<dbReference type="Proteomes" id="UP001596031">
    <property type="component" value="Unassembled WGS sequence"/>
</dbReference>
<comment type="caution">
    <text evidence="10">The sequence shown here is derived from an EMBL/GenBank/DDBJ whole genome shotgun (WGS) entry which is preliminary data.</text>
</comment>
<dbReference type="Gene3D" id="1.20.140.10">
    <property type="entry name" value="Butyryl-CoA Dehydrogenase, subunit A, domain 3"/>
    <property type="match status" value="1"/>
</dbReference>
<reference evidence="11" key="1">
    <citation type="journal article" date="2019" name="Int. J. Syst. Evol. Microbiol.">
        <title>The Global Catalogue of Microorganisms (GCM) 10K type strain sequencing project: providing services to taxonomists for standard genome sequencing and annotation.</title>
        <authorList>
            <consortium name="The Broad Institute Genomics Platform"/>
            <consortium name="The Broad Institute Genome Sequencing Center for Infectious Disease"/>
            <person name="Wu L."/>
            <person name="Ma J."/>
        </authorList>
    </citation>
    <scope>NUCLEOTIDE SEQUENCE [LARGE SCALE GENOMIC DNA]</scope>
    <source>
        <strain evidence="11">CCUG 38813</strain>
    </source>
</reference>
<dbReference type="InterPro" id="IPR036250">
    <property type="entry name" value="AcylCo_DH-like_C"/>
</dbReference>
<feature type="domain" description="Acyl-CoA dehydrogenase/oxidase N-terminal" evidence="9">
    <location>
        <begin position="16"/>
        <end position="129"/>
    </location>
</feature>
<dbReference type="GO" id="GO:0016491">
    <property type="term" value="F:oxidoreductase activity"/>
    <property type="evidence" value="ECO:0007669"/>
    <property type="project" value="UniProtKB-KW"/>
</dbReference>
<dbReference type="InterPro" id="IPR009100">
    <property type="entry name" value="AcylCoA_DH/oxidase_NM_dom_sf"/>
</dbReference>
<keyword evidence="5" id="KW-0274">FAD</keyword>
<dbReference type="SUPFAM" id="SSF47203">
    <property type="entry name" value="Acyl-CoA dehydrogenase C-terminal domain-like"/>
    <property type="match status" value="1"/>
</dbReference>
<sequence>MAWDFETEPAFQAELDWMEAFVREEVEPLEYVLGSPWNIHDPRFAQLVRPLQRRVRERRLWACHLGPELGGAGYGQVKLGLMNEILGRALFAPIVFGAHAPDSGNCEILAAYGTPFQKERFLAPLLANEVVSCFAMTEPQGGADPKVFTTQAVREGEGWVISGQKWFASNARYADFFIVMAITDPAASTYQGMSMFVVPAATPGIRIIRNVGVADDPEATHAYLEFDGVRVGAEYMLGAPGEAFAIAQVRLGGGRVHHAMRVIGQAQKALDALCERALSRTTQGSLLSDKQMVQEKIADAWIQLEQFRLLVMRTAWRIDKFHDYQKVRKDIAAVKATMPKVLHDIASSALQVHGSIGVSTEMPFVGLIVRAYQMGLADGPTEVHKVTVARQLLREYEACEELFPAYHRPTAAAAAAEKFRMVPE</sequence>
<gene>
    <name evidence="10" type="ORF">ACFPOU_01380</name>
</gene>
<feature type="domain" description="Acyl-CoA dehydrogenase/oxidase C-terminal" evidence="7">
    <location>
        <begin position="244"/>
        <end position="393"/>
    </location>
</feature>
<accession>A0ABW0PB93</accession>
<dbReference type="PANTHER" id="PTHR48083">
    <property type="entry name" value="MEDIUM-CHAIN SPECIFIC ACYL-COA DEHYDROGENASE, MITOCHONDRIAL-RELATED"/>
    <property type="match status" value="1"/>
</dbReference>
<dbReference type="Gene3D" id="1.10.540.10">
    <property type="entry name" value="Acyl-CoA dehydrogenase/oxidase, N-terminal domain"/>
    <property type="match status" value="1"/>
</dbReference>
<dbReference type="Pfam" id="PF00441">
    <property type="entry name" value="Acyl-CoA_dh_1"/>
    <property type="match status" value="1"/>
</dbReference>
<organism evidence="10 11">
    <name type="scientific">Massilia jejuensis</name>
    <dbReference type="NCBI Taxonomy" id="648894"/>
    <lineage>
        <taxon>Bacteria</taxon>
        <taxon>Pseudomonadati</taxon>
        <taxon>Pseudomonadota</taxon>
        <taxon>Betaproteobacteria</taxon>
        <taxon>Burkholderiales</taxon>
        <taxon>Oxalobacteraceae</taxon>
        <taxon>Telluria group</taxon>
        <taxon>Massilia</taxon>
    </lineage>
</organism>
<dbReference type="PANTHER" id="PTHR48083:SF13">
    <property type="entry name" value="ACYL-COA DEHYDROGENASE FAMILY MEMBER 11"/>
    <property type="match status" value="1"/>
</dbReference>
<evidence type="ECO:0000259" key="8">
    <source>
        <dbReference type="Pfam" id="PF02770"/>
    </source>
</evidence>
<dbReference type="SUPFAM" id="SSF56645">
    <property type="entry name" value="Acyl-CoA dehydrogenase NM domain-like"/>
    <property type="match status" value="1"/>
</dbReference>
<dbReference type="Pfam" id="PF02771">
    <property type="entry name" value="Acyl-CoA_dh_N"/>
    <property type="match status" value="1"/>
</dbReference>
<evidence type="ECO:0000256" key="1">
    <source>
        <dbReference type="ARBA" id="ARBA00001974"/>
    </source>
</evidence>
<dbReference type="Gene3D" id="2.40.110.10">
    <property type="entry name" value="Butyryl-CoA Dehydrogenase, subunit A, domain 2"/>
    <property type="match status" value="1"/>
</dbReference>
<dbReference type="InterPro" id="IPR050741">
    <property type="entry name" value="Acyl-CoA_dehydrogenase"/>
</dbReference>
<comment type="cofactor">
    <cofactor evidence="1">
        <name>FAD</name>
        <dbReference type="ChEBI" id="CHEBI:57692"/>
    </cofactor>
</comment>
<protein>
    <submittedName>
        <fullName evidence="10">Acyl-CoA dehydrogenase family protein</fullName>
        <ecNumber evidence="10">1.-.-.-</ecNumber>
    </submittedName>
</protein>
<evidence type="ECO:0000259" key="9">
    <source>
        <dbReference type="Pfam" id="PF02771"/>
    </source>
</evidence>
<evidence type="ECO:0000256" key="2">
    <source>
        <dbReference type="ARBA" id="ARBA00009347"/>
    </source>
</evidence>
<dbReference type="InterPro" id="IPR046373">
    <property type="entry name" value="Acyl-CoA_Oxase/DH_mid-dom_sf"/>
</dbReference>
<dbReference type="InterPro" id="IPR013786">
    <property type="entry name" value="AcylCoA_DH/ox_N"/>
</dbReference>
<comment type="subunit">
    <text evidence="3">Homodimer.</text>
</comment>
<evidence type="ECO:0000313" key="10">
    <source>
        <dbReference type="EMBL" id="MFC5509775.1"/>
    </source>
</evidence>
<dbReference type="InterPro" id="IPR006091">
    <property type="entry name" value="Acyl-CoA_Oxase/DH_mid-dom"/>
</dbReference>
<proteinExistence type="inferred from homology"/>
<evidence type="ECO:0000256" key="4">
    <source>
        <dbReference type="ARBA" id="ARBA00022630"/>
    </source>
</evidence>
<feature type="domain" description="Acyl-CoA oxidase/dehydrogenase middle" evidence="8">
    <location>
        <begin position="133"/>
        <end position="228"/>
    </location>
</feature>
<evidence type="ECO:0000259" key="7">
    <source>
        <dbReference type="Pfam" id="PF00441"/>
    </source>
</evidence>
<dbReference type="Pfam" id="PF02770">
    <property type="entry name" value="Acyl-CoA_dh_M"/>
    <property type="match status" value="1"/>
</dbReference>
<dbReference type="RefSeq" id="WP_379716055.1">
    <property type="nucleotide sequence ID" value="NZ_JBHSMS010000005.1"/>
</dbReference>
<keyword evidence="4" id="KW-0285">Flavoprotein</keyword>
<evidence type="ECO:0000256" key="5">
    <source>
        <dbReference type="ARBA" id="ARBA00022827"/>
    </source>
</evidence>
<evidence type="ECO:0000256" key="6">
    <source>
        <dbReference type="ARBA" id="ARBA00023002"/>
    </source>
</evidence>
<keyword evidence="6 10" id="KW-0560">Oxidoreductase</keyword>
<name>A0ABW0PB93_9BURK</name>
<dbReference type="EMBL" id="JBHSMS010000005">
    <property type="protein sequence ID" value="MFC5509775.1"/>
    <property type="molecule type" value="Genomic_DNA"/>
</dbReference>
<dbReference type="InterPro" id="IPR037069">
    <property type="entry name" value="AcylCoA_DH/ox_N_sf"/>
</dbReference>
<dbReference type="InterPro" id="IPR009075">
    <property type="entry name" value="AcylCo_DH/oxidase_C"/>
</dbReference>
<comment type="similarity">
    <text evidence="2">Belongs to the acyl-CoA dehydrogenase family.</text>
</comment>
<dbReference type="EC" id="1.-.-.-" evidence="10"/>
<evidence type="ECO:0000313" key="11">
    <source>
        <dbReference type="Proteomes" id="UP001596031"/>
    </source>
</evidence>